<feature type="region of interest" description="Disordered" evidence="1">
    <location>
        <begin position="449"/>
        <end position="495"/>
    </location>
</feature>
<gene>
    <name evidence="2" type="ORF">MVEN_01311100</name>
</gene>
<dbReference type="AlphaFoldDB" id="A0A8H6Y1H2"/>
<organism evidence="2 3">
    <name type="scientific">Mycena venus</name>
    <dbReference type="NCBI Taxonomy" id="2733690"/>
    <lineage>
        <taxon>Eukaryota</taxon>
        <taxon>Fungi</taxon>
        <taxon>Dikarya</taxon>
        <taxon>Basidiomycota</taxon>
        <taxon>Agaricomycotina</taxon>
        <taxon>Agaricomycetes</taxon>
        <taxon>Agaricomycetidae</taxon>
        <taxon>Agaricales</taxon>
        <taxon>Marasmiineae</taxon>
        <taxon>Mycenaceae</taxon>
        <taxon>Mycena</taxon>
    </lineage>
</organism>
<comment type="caution">
    <text evidence="2">The sequence shown here is derived from an EMBL/GenBank/DDBJ whole genome shotgun (WGS) entry which is preliminary data.</text>
</comment>
<dbReference type="Proteomes" id="UP000620124">
    <property type="component" value="Unassembled WGS sequence"/>
</dbReference>
<evidence type="ECO:0000313" key="3">
    <source>
        <dbReference type="Proteomes" id="UP000620124"/>
    </source>
</evidence>
<keyword evidence="3" id="KW-1185">Reference proteome</keyword>
<proteinExistence type="predicted"/>
<dbReference type="InterPro" id="IPR032675">
    <property type="entry name" value="LRR_dom_sf"/>
</dbReference>
<protein>
    <recommendedName>
        <fullName evidence="4">F-box domain-containing protein</fullName>
    </recommendedName>
</protein>
<accession>A0A8H6Y1H2</accession>
<name>A0A8H6Y1H2_9AGAR</name>
<evidence type="ECO:0000313" key="2">
    <source>
        <dbReference type="EMBL" id="KAF7350092.1"/>
    </source>
</evidence>
<dbReference type="EMBL" id="JACAZI010000010">
    <property type="protein sequence ID" value="KAF7350092.1"/>
    <property type="molecule type" value="Genomic_DNA"/>
</dbReference>
<sequence>MSDLPAELWTHVFDLAADEDVIFSHGLPTTMAESAWFKDFFGQWALRSPQDALDLVQRRSYATKKAIVRTCKKWRSLGSEFLFRCLYFNDPARLLTLCAILDSSSAASTTTTASLGWWARRIHLTRFYANTTRGTTPESLQDALISIIRHCPNLEIFIIDWPMTGTTFGPIADALTTFTSKSLRTLHVNVPSSALPKVIWALDSLPRIFAAHIELEASTPEDDSNASDDTHLGAASDIRLRLPGLQQLALRGQIQEFVEQATGWSLPSLRHLSLNCGTRRVDLPDTLAFLAVHGERLLFLDLYSIPAMPLPRILAFCPGLTTLAFNADWRLVRADDDDDEPPLAHERLAHVGLYGLDYAFGVGFAAAHAQGDPLPAFLVTSANDRTLQALCVRERFPALRRVRVLSRSLLVDLDKENGPAEEGGGMARWDRWWEACDRAGVRLEDCTGAQLGELPQDPPESESEEEDDEEDEEVGEWNITIPPMQSEGGGTQLDELRRLLDECRAMEAGRDEDYMFNNPAAMAMFPDIPPVASGSGP</sequence>
<dbReference type="Gene3D" id="3.80.10.10">
    <property type="entry name" value="Ribonuclease Inhibitor"/>
    <property type="match status" value="1"/>
</dbReference>
<evidence type="ECO:0008006" key="4">
    <source>
        <dbReference type="Google" id="ProtNLM"/>
    </source>
</evidence>
<evidence type="ECO:0000256" key="1">
    <source>
        <dbReference type="SAM" id="MobiDB-lite"/>
    </source>
</evidence>
<dbReference type="OrthoDB" id="5345779at2759"/>
<dbReference type="SUPFAM" id="SSF52047">
    <property type="entry name" value="RNI-like"/>
    <property type="match status" value="1"/>
</dbReference>
<reference evidence="2" key="1">
    <citation type="submission" date="2020-05" db="EMBL/GenBank/DDBJ databases">
        <title>Mycena genomes resolve the evolution of fungal bioluminescence.</title>
        <authorList>
            <person name="Tsai I.J."/>
        </authorList>
    </citation>
    <scope>NUCLEOTIDE SEQUENCE</scope>
    <source>
        <strain evidence="2">CCC161011</strain>
    </source>
</reference>
<feature type="compositionally biased region" description="Acidic residues" evidence="1">
    <location>
        <begin position="459"/>
        <end position="475"/>
    </location>
</feature>